<keyword evidence="2" id="KW-1185">Reference proteome</keyword>
<sequence>MTNSRPGDRIRYPYPQDHCPENLLVIGCMKSNFTNAKPERVHKIACPRKIICSRIPQRATSLRLAGSFARKQRHKVLILAHQFMFNKQPAKSCLVENAAQIFKFYRLLNAGACS</sequence>
<name>B9XE65_PEDPL</name>
<reference evidence="1 2" key="1">
    <citation type="journal article" date="2011" name="J. Bacteriol.">
        <title>Genome sequence of 'Pedosphaera parvula' Ellin514, an aerobic Verrucomicrobial isolate from pasture soil.</title>
        <authorList>
            <person name="Kant R."/>
            <person name="van Passel M.W."/>
            <person name="Sangwan P."/>
            <person name="Palva A."/>
            <person name="Lucas S."/>
            <person name="Copeland A."/>
            <person name="Lapidus A."/>
            <person name="Glavina Del Rio T."/>
            <person name="Dalin E."/>
            <person name="Tice H."/>
            <person name="Bruce D."/>
            <person name="Goodwin L."/>
            <person name="Pitluck S."/>
            <person name="Chertkov O."/>
            <person name="Larimer F.W."/>
            <person name="Land M.L."/>
            <person name="Hauser L."/>
            <person name="Brettin T.S."/>
            <person name="Detter J.C."/>
            <person name="Han S."/>
            <person name="de Vos W.M."/>
            <person name="Janssen P.H."/>
            <person name="Smidt H."/>
        </authorList>
    </citation>
    <scope>NUCLEOTIDE SEQUENCE [LARGE SCALE GENOMIC DNA]</scope>
    <source>
        <strain evidence="1 2">Ellin514</strain>
    </source>
</reference>
<organism evidence="1 2">
    <name type="scientific">Pedosphaera parvula (strain Ellin514)</name>
    <dbReference type="NCBI Taxonomy" id="320771"/>
    <lineage>
        <taxon>Bacteria</taxon>
        <taxon>Pseudomonadati</taxon>
        <taxon>Verrucomicrobiota</taxon>
        <taxon>Pedosphaerae</taxon>
        <taxon>Pedosphaerales</taxon>
        <taxon>Pedosphaeraceae</taxon>
        <taxon>Pedosphaera</taxon>
    </lineage>
</organism>
<dbReference type="AlphaFoldDB" id="B9XE65"/>
<proteinExistence type="predicted"/>
<evidence type="ECO:0000313" key="1">
    <source>
        <dbReference type="EMBL" id="EEF61956.1"/>
    </source>
</evidence>
<evidence type="ECO:0000313" key="2">
    <source>
        <dbReference type="Proteomes" id="UP000003688"/>
    </source>
</evidence>
<comment type="caution">
    <text evidence="1">The sequence shown here is derived from an EMBL/GenBank/DDBJ whole genome shotgun (WGS) entry which is preliminary data.</text>
</comment>
<dbReference type="Proteomes" id="UP000003688">
    <property type="component" value="Unassembled WGS sequence"/>
</dbReference>
<dbReference type="STRING" id="320771.Cflav_PD4619"/>
<protein>
    <submittedName>
        <fullName evidence="1">Uncharacterized protein</fullName>
    </submittedName>
</protein>
<accession>B9XE65</accession>
<dbReference type="EMBL" id="ABOX02000007">
    <property type="protein sequence ID" value="EEF61956.1"/>
    <property type="molecule type" value="Genomic_DNA"/>
</dbReference>
<gene>
    <name evidence="1" type="ORF">Cflav_PD4619</name>
</gene>